<feature type="region of interest" description="Disordered" evidence="1">
    <location>
        <begin position="88"/>
        <end position="113"/>
    </location>
</feature>
<keyword evidence="3" id="KW-1185">Reference proteome</keyword>
<gene>
    <name evidence="2" type="ORF">SAMN06265222_101352</name>
</gene>
<evidence type="ECO:0000256" key="1">
    <source>
        <dbReference type="SAM" id="MobiDB-lite"/>
    </source>
</evidence>
<dbReference type="Proteomes" id="UP001158067">
    <property type="component" value="Unassembled WGS sequence"/>
</dbReference>
<dbReference type="EMBL" id="FXUG01000001">
    <property type="protein sequence ID" value="SMP39728.1"/>
    <property type="molecule type" value="Genomic_DNA"/>
</dbReference>
<name>A0ABY1PQ09_9BACT</name>
<evidence type="ECO:0000313" key="2">
    <source>
        <dbReference type="EMBL" id="SMP39728.1"/>
    </source>
</evidence>
<organism evidence="2 3">
    <name type="scientific">Neorhodopirellula lusitana</name>
    <dbReference type="NCBI Taxonomy" id="445327"/>
    <lineage>
        <taxon>Bacteria</taxon>
        <taxon>Pseudomonadati</taxon>
        <taxon>Planctomycetota</taxon>
        <taxon>Planctomycetia</taxon>
        <taxon>Pirellulales</taxon>
        <taxon>Pirellulaceae</taxon>
        <taxon>Neorhodopirellula</taxon>
    </lineage>
</organism>
<accession>A0ABY1PQ09</accession>
<feature type="compositionally biased region" description="Polar residues" evidence="1">
    <location>
        <begin position="102"/>
        <end position="113"/>
    </location>
</feature>
<protein>
    <submittedName>
        <fullName evidence="2">Uncharacterized protein</fullName>
    </submittedName>
</protein>
<sequence>MSKNPLCVVQDEFGGGESRCQVSIFTVISRQILRSPLPTLDPTVWISMSNQSGRFALSPGPGALHLEGVFQRPLSSLGLRDLFRGVLGERSPGKQKGPKSLRGSQVYDSSPRS</sequence>
<evidence type="ECO:0000313" key="3">
    <source>
        <dbReference type="Proteomes" id="UP001158067"/>
    </source>
</evidence>
<comment type="caution">
    <text evidence="2">The sequence shown here is derived from an EMBL/GenBank/DDBJ whole genome shotgun (WGS) entry which is preliminary data.</text>
</comment>
<proteinExistence type="predicted"/>
<reference evidence="2 3" key="1">
    <citation type="submission" date="2017-05" db="EMBL/GenBank/DDBJ databases">
        <authorList>
            <person name="Varghese N."/>
            <person name="Submissions S."/>
        </authorList>
    </citation>
    <scope>NUCLEOTIDE SEQUENCE [LARGE SCALE GENOMIC DNA]</scope>
    <source>
        <strain evidence="2 3">DSM 25457</strain>
    </source>
</reference>